<dbReference type="SUPFAM" id="SSF47986">
    <property type="entry name" value="DEATH domain"/>
    <property type="match status" value="1"/>
</dbReference>
<dbReference type="InterPro" id="IPR011029">
    <property type="entry name" value="DEATH-like_dom_sf"/>
</dbReference>
<evidence type="ECO:0000256" key="3">
    <source>
        <dbReference type="SAM" id="MobiDB-lite"/>
    </source>
</evidence>
<dbReference type="Gene3D" id="1.10.533.10">
    <property type="entry name" value="Death Domain, Fas"/>
    <property type="match status" value="1"/>
</dbReference>
<evidence type="ECO:0000256" key="2">
    <source>
        <dbReference type="ARBA" id="ARBA00022840"/>
    </source>
</evidence>
<dbReference type="OrthoDB" id="4062651at2759"/>
<dbReference type="GO" id="GO:0043123">
    <property type="term" value="P:positive regulation of canonical NF-kappaB signal transduction"/>
    <property type="evidence" value="ECO:0007669"/>
    <property type="project" value="UniProtKB-ARBA"/>
</dbReference>
<dbReference type="Ensembl" id="ENSLLET00000041750.1">
    <property type="protein sequence ID" value="ENSLLEP00000040123.1"/>
    <property type="gene ID" value="ENSLLEG00000025541.1"/>
</dbReference>
<dbReference type="Proteomes" id="UP000694569">
    <property type="component" value="Unplaced"/>
</dbReference>
<feature type="region of interest" description="Disordered" evidence="3">
    <location>
        <begin position="518"/>
        <end position="548"/>
    </location>
</feature>
<dbReference type="GO" id="GO:0031349">
    <property type="term" value="P:positive regulation of defense response"/>
    <property type="evidence" value="ECO:0007669"/>
    <property type="project" value="UniProtKB-ARBA"/>
</dbReference>
<dbReference type="GO" id="GO:0007165">
    <property type="term" value="P:signal transduction"/>
    <property type="evidence" value="ECO:0007669"/>
    <property type="project" value="InterPro"/>
</dbReference>
<dbReference type="PROSITE" id="PS50011">
    <property type="entry name" value="PROTEIN_KINASE_DOM"/>
    <property type="match status" value="1"/>
</dbReference>
<feature type="domain" description="Protein kinase" evidence="4">
    <location>
        <begin position="166"/>
        <end position="448"/>
    </location>
</feature>
<dbReference type="Pfam" id="PF00531">
    <property type="entry name" value="Death"/>
    <property type="match status" value="1"/>
</dbReference>
<proteinExistence type="predicted"/>
<evidence type="ECO:0000259" key="4">
    <source>
        <dbReference type="PROSITE" id="PS50011"/>
    </source>
</evidence>
<dbReference type="Gene3D" id="1.10.510.10">
    <property type="entry name" value="Transferase(Phosphotransferase) domain 1"/>
    <property type="match status" value="1"/>
</dbReference>
<dbReference type="GO" id="GO:0004672">
    <property type="term" value="F:protein kinase activity"/>
    <property type="evidence" value="ECO:0007669"/>
    <property type="project" value="InterPro"/>
</dbReference>
<dbReference type="InterPro" id="IPR000488">
    <property type="entry name" value="Death_dom"/>
</dbReference>
<feature type="region of interest" description="Disordered" evidence="3">
    <location>
        <begin position="451"/>
        <end position="489"/>
    </location>
</feature>
<keyword evidence="6" id="KW-1185">Reference proteome</keyword>
<accession>A0A8C5QP57</accession>
<dbReference type="PANTHER" id="PTHR27001:SF929">
    <property type="entry name" value="INTERLEUKIN 1 RECEPTOR-ASSOCIATED KINASE 1"/>
    <property type="match status" value="1"/>
</dbReference>
<name>A0A8C5QP57_9ANUR</name>
<dbReference type="PANTHER" id="PTHR27001">
    <property type="entry name" value="OS01G0253100 PROTEIN"/>
    <property type="match status" value="1"/>
</dbReference>
<organism evidence="5 6">
    <name type="scientific">Leptobrachium leishanense</name>
    <name type="common">Leishan spiny toad</name>
    <dbReference type="NCBI Taxonomy" id="445787"/>
    <lineage>
        <taxon>Eukaryota</taxon>
        <taxon>Metazoa</taxon>
        <taxon>Chordata</taxon>
        <taxon>Craniata</taxon>
        <taxon>Vertebrata</taxon>
        <taxon>Euteleostomi</taxon>
        <taxon>Amphibia</taxon>
        <taxon>Batrachia</taxon>
        <taxon>Anura</taxon>
        <taxon>Pelobatoidea</taxon>
        <taxon>Megophryidae</taxon>
        <taxon>Leptobrachium</taxon>
    </lineage>
</organism>
<reference evidence="5" key="2">
    <citation type="submission" date="2025-09" db="UniProtKB">
        <authorList>
            <consortium name="Ensembl"/>
        </authorList>
    </citation>
    <scope>IDENTIFICATION</scope>
</reference>
<feature type="compositionally biased region" description="Polar residues" evidence="3">
    <location>
        <begin position="465"/>
        <end position="476"/>
    </location>
</feature>
<dbReference type="GO" id="GO:0005524">
    <property type="term" value="F:ATP binding"/>
    <property type="evidence" value="ECO:0007669"/>
    <property type="project" value="UniProtKB-KW"/>
</dbReference>
<dbReference type="GO" id="GO:0005886">
    <property type="term" value="C:plasma membrane"/>
    <property type="evidence" value="ECO:0007669"/>
    <property type="project" value="TreeGrafter"/>
</dbReference>
<dbReference type="AlphaFoldDB" id="A0A8C5QP57"/>
<dbReference type="InterPro" id="IPR001245">
    <property type="entry name" value="Ser-Thr/Tyr_kinase_cat_dom"/>
</dbReference>
<dbReference type="InterPro" id="IPR000719">
    <property type="entry name" value="Prot_kinase_dom"/>
</dbReference>
<dbReference type="Gene3D" id="3.30.200.20">
    <property type="entry name" value="Phosphorylase Kinase, domain 1"/>
    <property type="match status" value="1"/>
</dbReference>
<evidence type="ECO:0000313" key="5">
    <source>
        <dbReference type="Ensembl" id="ENSLLEP00000040123.1"/>
    </source>
</evidence>
<sequence length="586" mass="65714">MAAPDPSIPCTRSLFEVPPSTMEKFCKLMDCSDGDLGWRGLAEHLSPDWMEFRKVEKYAEQGKSRTRELLWSWAQKNKTVGDLLVVLHLMGNDRAIDLFSSQGSGPLCVRGTDHMFTGVKENKSETYGVLPTLEFIPRGTTNPPQKEKRTLPAVCIKEIKDVTNDFHQDFLIGEGQFFDTYKADIQKQMCVVKLLKKEQHLADLKLCKLFLSKWKDLPRLNHPNILGLLGYFSSDEHTCMVYPYLPNGSLFNRIQCSGKSEPLPWKIRYDILLGVANAVHYLHTMEPFPVMCGNITSKNILLDQHFQPKVSDFAMVHLRSYLINQTCTVTMDHATLQSLGYLPVEYIRRGNLSSKTDVYSYGVIMMEVLTGLQSVLKGSENLFLRELLWELSERSGVAPLLQMLDEKCDSWPQTTAHRLLDLSMVCTSGRIKERPTMAEVLAIIEASIHDGKNDEDNPKSLKSIPPSSYFSSNPLSDRNVPEESDESQDFSINVIQRKRQADTPCECSQSEVTYLGAPRTQESMRLVGKSTPSPSQTDPPHCDFTLPPTSKSNGPVECSCSSETVSTKSCESCIANGFGSSYCIGS</sequence>
<keyword evidence="2" id="KW-0067">ATP-binding</keyword>
<gene>
    <name evidence="5" type="primary">IRAK3</name>
</gene>
<protein>
    <submittedName>
        <fullName evidence="5">Interleukin 1 receptor associated kinase 3</fullName>
    </submittedName>
</protein>
<dbReference type="GeneTree" id="ENSGT00940000161222"/>
<keyword evidence="1" id="KW-0547">Nucleotide-binding</keyword>
<evidence type="ECO:0000256" key="1">
    <source>
        <dbReference type="ARBA" id="ARBA00022741"/>
    </source>
</evidence>
<dbReference type="Pfam" id="PF07714">
    <property type="entry name" value="PK_Tyr_Ser-Thr"/>
    <property type="match status" value="1"/>
</dbReference>
<dbReference type="InterPro" id="IPR011009">
    <property type="entry name" value="Kinase-like_dom_sf"/>
</dbReference>
<reference evidence="5" key="1">
    <citation type="submission" date="2025-08" db="UniProtKB">
        <authorList>
            <consortium name="Ensembl"/>
        </authorList>
    </citation>
    <scope>IDENTIFICATION</scope>
</reference>
<evidence type="ECO:0000313" key="6">
    <source>
        <dbReference type="Proteomes" id="UP000694569"/>
    </source>
</evidence>
<dbReference type="SUPFAM" id="SSF56112">
    <property type="entry name" value="Protein kinase-like (PK-like)"/>
    <property type="match status" value="1"/>
</dbReference>